<evidence type="ECO:0000313" key="2">
    <source>
        <dbReference type="EMBL" id="MFC3002426.1"/>
    </source>
</evidence>
<organism evidence="2 3">
    <name type="scientific">Falsiroseomonas tokyonensis</name>
    <dbReference type="NCBI Taxonomy" id="430521"/>
    <lineage>
        <taxon>Bacteria</taxon>
        <taxon>Pseudomonadati</taxon>
        <taxon>Pseudomonadota</taxon>
        <taxon>Alphaproteobacteria</taxon>
        <taxon>Acetobacterales</taxon>
        <taxon>Roseomonadaceae</taxon>
        <taxon>Falsiroseomonas</taxon>
    </lineage>
</organism>
<evidence type="ECO:0000256" key="1">
    <source>
        <dbReference type="SAM" id="Phobius"/>
    </source>
</evidence>
<dbReference type="EMBL" id="JBHRSB010000006">
    <property type="protein sequence ID" value="MFC3002426.1"/>
    <property type="molecule type" value="Genomic_DNA"/>
</dbReference>
<keyword evidence="3" id="KW-1185">Reference proteome</keyword>
<dbReference type="RefSeq" id="WP_216838505.1">
    <property type="nucleotide sequence ID" value="NZ_JAFNJS010000006.1"/>
</dbReference>
<keyword evidence="1" id="KW-0812">Transmembrane</keyword>
<keyword evidence="1" id="KW-0472">Membrane</keyword>
<comment type="caution">
    <text evidence="2">The sequence shown here is derived from an EMBL/GenBank/DDBJ whole genome shotgun (WGS) entry which is preliminary data.</text>
</comment>
<proteinExistence type="predicted"/>
<evidence type="ECO:0000313" key="3">
    <source>
        <dbReference type="Proteomes" id="UP001595420"/>
    </source>
</evidence>
<reference evidence="3" key="1">
    <citation type="journal article" date="2019" name="Int. J. Syst. Evol. Microbiol.">
        <title>The Global Catalogue of Microorganisms (GCM) 10K type strain sequencing project: providing services to taxonomists for standard genome sequencing and annotation.</title>
        <authorList>
            <consortium name="The Broad Institute Genomics Platform"/>
            <consortium name="The Broad Institute Genome Sequencing Center for Infectious Disease"/>
            <person name="Wu L."/>
            <person name="Ma J."/>
        </authorList>
    </citation>
    <scope>NUCLEOTIDE SEQUENCE [LARGE SCALE GENOMIC DNA]</scope>
    <source>
        <strain evidence="3">CGMCC 1.16855</strain>
    </source>
</reference>
<protein>
    <submittedName>
        <fullName evidence="2">Uncharacterized protein</fullName>
    </submittedName>
</protein>
<sequence length="64" mass="6849">MRSFPGGGLFLFIALTQALLLGFVLWRLRQRAAPELRETFDMAATSPAMVGAVIAPGAEGEDRG</sequence>
<gene>
    <name evidence="2" type="ORF">ACFOD3_21180</name>
</gene>
<keyword evidence="1" id="KW-1133">Transmembrane helix</keyword>
<feature type="transmembrane region" description="Helical" evidence="1">
    <location>
        <begin position="6"/>
        <end position="28"/>
    </location>
</feature>
<dbReference type="Proteomes" id="UP001595420">
    <property type="component" value="Unassembled WGS sequence"/>
</dbReference>
<accession>A0ABV7BXI3</accession>
<name>A0ABV7BXI3_9PROT</name>